<dbReference type="EMBL" id="BJVJ01000009">
    <property type="protein sequence ID" value="GEL22464.1"/>
    <property type="molecule type" value="Genomic_DNA"/>
</dbReference>
<reference evidence="3 4" key="1">
    <citation type="submission" date="2019-07" db="EMBL/GenBank/DDBJ databases">
        <title>Whole genome shotgun sequence of Pseudonocardia sulfidoxydans NBRC 16205.</title>
        <authorList>
            <person name="Hosoyama A."/>
            <person name="Uohara A."/>
            <person name="Ohji S."/>
            <person name="Ichikawa N."/>
        </authorList>
    </citation>
    <scope>NUCLEOTIDE SEQUENCE [LARGE SCALE GENOMIC DNA]</scope>
    <source>
        <strain evidence="3 4">NBRC 16205</strain>
    </source>
</reference>
<dbReference type="OrthoDB" id="4551790at2"/>
<name>A0A511DFF3_9PSEU</name>
<evidence type="ECO:0000313" key="3">
    <source>
        <dbReference type="EMBL" id="GEL22464.1"/>
    </source>
</evidence>
<dbReference type="InterPro" id="IPR012349">
    <property type="entry name" value="Split_barrel_FMN-bd"/>
</dbReference>
<dbReference type="PANTHER" id="PTHR35176:SF1">
    <property type="entry name" value="F420H(2)-DEPENDENT BILIVERDIN REDUCTASE"/>
    <property type="match status" value="1"/>
</dbReference>
<dbReference type="Proteomes" id="UP000321685">
    <property type="component" value="Unassembled WGS sequence"/>
</dbReference>
<keyword evidence="4" id="KW-1185">Reference proteome</keyword>
<comment type="caution">
    <text evidence="3">The sequence shown here is derived from an EMBL/GenBank/DDBJ whole genome shotgun (WGS) entry which is preliminary data.</text>
</comment>
<dbReference type="AlphaFoldDB" id="A0A511DFF3"/>
<dbReference type="InterPro" id="IPR011576">
    <property type="entry name" value="Pyridox_Oxase_N"/>
</dbReference>
<dbReference type="NCBIfam" id="TIGR03618">
    <property type="entry name" value="Rv1155_F420"/>
    <property type="match status" value="1"/>
</dbReference>
<evidence type="ECO:0000259" key="2">
    <source>
        <dbReference type="Pfam" id="PF01243"/>
    </source>
</evidence>
<dbReference type="Gene3D" id="2.30.110.10">
    <property type="entry name" value="Electron Transport, Fmn-binding Protein, Chain A"/>
    <property type="match status" value="1"/>
</dbReference>
<evidence type="ECO:0000313" key="4">
    <source>
        <dbReference type="Proteomes" id="UP000321685"/>
    </source>
</evidence>
<gene>
    <name evidence="3" type="ORF">PSU4_14180</name>
</gene>
<dbReference type="GO" id="GO:0070967">
    <property type="term" value="F:coenzyme F420 binding"/>
    <property type="evidence" value="ECO:0007669"/>
    <property type="project" value="TreeGrafter"/>
</dbReference>
<evidence type="ECO:0000256" key="1">
    <source>
        <dbReference type="ARBA" id="ARBA00023002"/>
    </source>
</evidence>
<proteinExistence type="predicted"/>
<feature type="domain" description="Pyridoxamine 5'-phosphate oxidase N-terminal" evidence="2">
    <location>
        <begin position="31"/>
        <end position="150"/>
    </location>
</feature>
<dbReference type="PANTHER" id="PTHR35176">
    <property type="entry name" value="HEME OXYGENASE HI_0854-RELATED"/>
    <property type="match status" value="1"/>
</dbReference>
<keyword evidence="1" id="KW-0560">Oxidoreductase</keyword>
<dbReference type="GO" id="GO:0005829">
    <property type="term" value="C:cytosol"/>
    <property type="evidence" value="ECO:0007669"/>
    <property type="project" value="TreeGrafter"/>
</dbReference>
<organism evidence="3 4">
    <name type="scientific">Pseudonocardia sulfidoxydans NBRC 16205</name>
    <dbReference type="NCBI Taxonomy" id="1223511"/>
    <lineage>
        <taxon>Bacteria</taxon>
        <taxon>Bacillati</taxon>
        <taxon>Actinomycetota</taxon>
        <taxon>Actinomycetes</taxon>
        <taxon>Pseudonocardiales</taxon>
        <taxon>Pseudonocardiaceae</taxon>
        <taxon>Pseudonocardia</taxon>
    </lineage>
</organism>
<dbReference type="InterPro" id="IPR019920">
    <property type="entry name" value="F420-binding_dom_put"/>
</dbReference>
<dbReference type="SUPFAM" id="SSF50475">
    <property type="entry name" value="FMN-binding split barrel"/>
    <property type="match status" value="1"/>
</dbReference>
<dbReference type="InterPro" id="IPR052019">
    <property type="entry name" value="F420H2_bilvrd_red/Heme_oxyg"/>
</dbReference>
<sequence length="154" mass="16879">MRLPRCATKGPEWVRHDGVGDAGRVIVDPSPEFLQFWTERHLCFLVTPRRDGSPHVVPVGVTVDVEQGIARVICSGTSQKARNVEAGGAAGVRAVVSQVEGRRWSSLEGVAVLRTDAASVADAETRYAARYRVPRENPRRVVVEITVDRLLGLR</sequence>
<accession>A0A511DFF3</accession>
<dbReference type="Pfam" id="PF01243">
    <property type="entry name" value="PNPOx_N"/>
    <property type="match status" value="1"/>
</dbReference>
<protein>
    <submittedName>
        <fullName evidence="3">PPOX class F420-dependent enzyme</fullName>
    </submittedName>
</protein>
<dbReference type="GO" id="GO:0016627">
    <property type="term" value="F:oxidoreductase activity, acting on the CH-CH group of donors"/>
    <property type="evidence" value="ECO:0007669"/>
    <property type="project" value="TreeGrafter"/>
</dbReference>